<organism evidence="1">
    <name type="scientific">viral metagenome</name>
    <dbReference type="NCBI Taxonomy" id="1070528"/>
    <lineage>
        <taxon>unclassified sequences</taxon>
        <taxon>metagenomes</taxon>
        <taxon>organismal metagenomes</taxon>
    </lineage>
</organism>
<protein>
    <submittedName>
        <fullName evidence="1">Uncharacterized protein</fullName>
    </submittedName>
</protein>
<evidence type="ECO:0000313" key="1">
    <source>
        <dbReference type="EMBL" id="QHS86653.1"/>
    </source>
</evidence>
<accession>A0A6C0B599</accession>
<sequence length="257" mass="30332">MWTYIKSFFSKKGEEREKTKNLSLREKSMILRHSTNSELLNRSLKWTLPGWSQRYVSHTDWTIKIKGDITLPYIEKVNKCVNFISAAQIPIIVNNNKINLQKYIETFGQYSPNININYNLSSSYNESIAMHCVVVIIPKDNTITHIPSKLTHRYDKCSNNILIVSSQKSSISLEEEQRKHDIHLEETMPEIHDKINYNICIEIPVKKYKLINKRDINKEIKGTIVYYLYLDHKTLNNSDIDRIEKIFTNFKNEKYNL</sequence>
<dbReference type="EMBL" id="MN739059">
    <property type="protein sequence ID" value="QHS86653.1"/>
    <property type="molecule type" value="Genomic_DNA"/>
</dbReference>
<dbReference type="AlphaFoldDB" id="A0A6C0B599"/>
<reference evidence="1" key="1">
    <citation type="journal article" date="2020" name="Nature">
        <title>Giant virus diversity and host interactions through global metagenomics.</title>
        <authorList>
            <person name="Schulz F."/>
            <person name="Roux S."/>
            <person name="Paez-Espino D."/>
            <person name="Jungbluth S."/>
            <person name="Walsh D.A."/>
            <person name="Denef V.J."/>
            <person name="McMahon K.D."/>
            <person name="Konstantinidis K.T."/>
            <person name="Eloe-Fadrosh E.A."/>
            <person name="Kyrpides N.C."/>
            <person name="Woyke T."/>
        </authorList>
    </citation>
    <scope>NUCLEOTIDE SEQUENCE</scope>
    <source>
        <strain evidence="1">GVMAG-M-3300009422-16</strain>
    </source>
</reference>
<proteinExistence type="predicted"/>
<name>A0A6C0B599_9ZZZZ</name>